<evidence type="ECO:0000313" key="4">
    <source>
        <dbReference type="Proteomes" id="UP000030764"/>
    </source>
</evidence>
<dbReference type="InterPro" id="IPR035979">
    <property type="entry name" value="RBD_domain_sf"/>
</dbReference>
<dbReference type="Gene3D" id="3.30.70.330">
    <property type="match status" value="2"/>
</dbReference>
<dbReference type="SUPFAM" id="SSF54928">
    <property type="entry name" value="RNA-binding domain, RBD"/>
    <property type="match status" value="1"/>
</dbReference>
<proteinExistence type="predicted"/>
<dbReference type="GO" id="GO:0000900">
    <property type="term" value="F:mRNA regulatory element binding translation repressor activity"/>
    <property type="evidence" value="ECO:0007669"/>
    <property type="project" value="TreeGrafter"/>
</dbReference>
<dbReference type="GO" id="GO:0003730">
    <property type="term" value="F:mRNA 3'-UTR binding"/>
    <property type="evidence" value="ECO:0007669"/>
    <property type="project" value="InterPro"/>
</dbReference>
<keyword evidence="4" id="KW-1185">Reference proteome</keyword>
<sequence length="387" mass="43572">MTPLLDDVTAQYFLYSAFYGSCGCHCSSEEEVMEPTLMAMNFETINDMNRRYVVSLMNSCRLGENQYPSFRIKVSYDENLILMSIVNCINNGFIQTGTALEDSFGCQSITRRTTARSNHNNLDNDLMYSQTLGSNGQAVTVNKENSGIFYIGKGCYGVDIHAATMFSLKPAELIDINYWTRLNPRVTSRKVFIGGIPKKYSISNIKSVFTSFGPATISWPSEDAEAKKGPTKGFIFVIYKAADSVAHLLRECILTGSKYFFNLEVPGKAAALVQVRPWFLVDQLAVSKDFSRKVNFRRIAFFGGIPRSMKAIELAECIEEVIPGVTLVNIETDPHLDYPKGVAKVAFTDDKSFHKALKKRYLKVRYEDVVKVVEMKPFFLPDQYCNV</sequence>
<dbReference type="AlphaFoldDB" id="A0A085LMZ4"/>
<dbReference type="InterPro" id="IPR034819">
    <property type="entry name" value="CPEB"/>
</dbReference>
<protein>
    <recommendedName>
        <fullName evidence="2">RRM domain-containing protein</fullName>
    </recommendedName>
</protein>
<dbReference type="GO" id="GO:0005634">
    <property type="term" value="C:nucleus"/>
    <property type="evidence" value="ECO:0007669"/>
    <property type="project" value="TreeGrafter"/>
</dbReference>
<dbReference type="GO" id="GO:0005737">
    <property type="term" value="C:cytoplasm"/>
    <property type="evidence" value="ECO:0007669"/>
    <property type="project" value="TreeGrafter"/>
</dbReference>
<evidence type="ECO:0000256" key="1">
    <source>
        <dbReference type="PROSITE-ProRule" id="PRU00176"/>
    </source>
</evidence>
<dbReference type="PANTHER" id="PTHR12566:SF6">
    <property type="entry name" value="FOG-1 PROTEIN"/>
    <property type="match status" value="1"/>
</dbReference>
<name>A0A085LMZ4_9BILA</name>
<dbReference type="GO" id="GO:0008135">
    <property type="term" value="F:translation factor activity, RNA binding"/>
    <property type="evidence" value="ECO:0007669"/>
    <property type="project" value="TreeGrafter"/>
</dbReference>
<dbReference type="InterPro" id="IPR000504">
    <property type="entry name" value="RRM_dom"/>
</dbReference>
<dbReference type="InterPro" id="IPR012677">
    <property type="entry name" value="Nucleotide-bd_a/b_plait_sf"/>
</dbReference>
<dbReference type="PROSITE" id="PS50102">
    <property type="entry name" value="RRM"/>
    <property type="match status" value="1"/>
</dbReference>
<dbReference type="GO" id="GO:2000766">
    <property type="term" value="P:negative regulation of cytoplasmic translation"/>
    <property type="evidence" value="ECO:0007669"/>
    <property type="project" value="TreeGrafter"/>
</dbReference>
<evidence type="ECO:0000313" key="3">
    <source>
        <dbReference type="EMBL" id="KFD46340.1"/>
    </source>
</evidence>
<evidence type="ECO:0000259" key="2">
    <source>
        <dbReference type="PROSITE" id="PS50102"/>
    </source>
</evidence>
<dbReference type="EMBL" id="KL363377">
    <property type="protein sequence ID" value="KFD46340.1"/>
    <property type="molecule type" value="Genomic_DNA"/>
</dbReference>
<gene>
    <name evidence="3" type="ORF">M513_12791</name>
</gene>
<accession>A0A085LMZ4</accession>
<dbReference type="GO" id="GO:0043022">
    <property type="term" value="F:ribosome binding"/>
    <property type="evidence" value="ECO:0007669"/>
    <property type="project" value="TreeGrafter"/>
</dbReference>
<organism evidence="3 4">
    <name type="scientific">Trichuris suis</name>
    <name type="common">pig whipworm</name>
    <dbReference type="NCBI Taxonomy" id="68888"/>
    <lineage>
        <taxon>Eukaryota</taxon>
        <taxon>Metazoa</taxon>
        <taxon>Ecdysozoa</taxon>
        <taxon>Nematoda</taxon>
        <taxon>Enoplea</taxon>
        <taxon>Dorylaimia</taxon>
        <taxon>Trichinellida</taxon>
        <taxon>Trichuridae</taxon>
        <taxon>Trichuris</taxon>
    </lineage>
</organism>
<reference evidence="3 4" key="1">
    <citation type="journal article" date="2014" name="Nat. Genet.">
        <title>Genome and transcriptome of the porcine whipworm Trichuris suis.</title>
        <authorList>
            <person name="Jex A.R."/>
            <person name="Nejsum P."/>
            <person name="Schwarz E.M."/>
            <person name="Hu L."/>
            <person name="Young N.D."/>
            <person name="Hall R.S."/>
            <person name="Korhonen P.K."/>
            <person name="Liao S."/>
            <person name="Thamsborg S."/>
            <person name="Xia J."/>
            <person name="Xu P."/>
            <person name="Wang S."/>
            <person name="Scheerlinck J.P."/>
            <person name="Hofmann A."/>
            <person name="Sternberg P.W."/>
            <person name="Wang J."/>
            <person name="Gasser R.B."/>
        </authorList>
    </citation>
    <scope>NUCLEOTIDE SEQUENCE [LARGE SCALE GENOMIC DNA]</scope>
    <source>
        <strain evidence="3">DCEP-RM93M</strain>
    </source>
</reference>
<dbReference type="GO" id="GO:0045202">
    <property type="term" value="C:synapse"/>
    <property type="evidence" value="ECO:0007669"/>
    <property type="project" value="TreeGrafter"/>
</dbReference>
<dbReference type="Proteomes" id="UP000030764">
    <property type="component" value="Unassembled WGS sequence"/>
</dbReference>
<keyword evidence="1" id="KW-0694">RNA-binding</keyword>
<dbReference type="PANTHER" id="PTHR12566">
    <property type="entry name" value="CYTOPLASMIC POLYADENYLATION ELEMENT BINDING PROTEIN CPEB"/>
    <property type="match status" value="1"/>
</dbReference>
<dbReference type="GO" id="GO:0043005">
    <property type="term" value="C:neuron projection"/>
    <property type="evidence" value="ECO:0007669"/>
    <property type="project" value="TreeGrafter"/>
</dbReference>
<dbReference type="Pfam" id="PF16367">
    <property type="entry name" value="RRM_7"/>
    <property type="match status" value="1"/>
</dbReference>
<feature type="domain" description="RRM" evidence="2">
    <location>
        <begin position="189"/>
        <end position="277"/>
    </location>
</feature>